<keyword evidence="9" id="KW-0413">Isomerase</keyword>
<dbReference type="InterPro" id="IPR005846">
    <property type="entry name" value="A-D-PHexomutase_a/b/a-III"/>
</dbReference>
<dbReference type="Proteomes" id="UP000799429">
    <property type="component" value="Unassembled WGS sequence"/>
</dbReference>
<dbReference type="Gene3D" id="3.30.310.50">
    <property type="entry name" value="Alpha-D-phosphohexomutase, C-terminal domain"/>
    <property type="match status" value="1"/>
</dbReference>
<dbReference type="CDD" id="cd05799">
    <property type="entry name" value="PGM2"/>
    <property type="match status" value="1"/>
</dbReference>
<dbReference type="InterPro" id="IPR005845">
    <property type="entry name" value="A-D-PHexomutase_a/b/a-II"/>
</dbReference>
<keyword evidence="6" id="KW-0597">Phosphoprotein</keyword>
<comment type="subcellular location">
    <subcellularLocation>
        <location evidence="2">Cytoplasm</location>
    </subcellularLocation>
</comment>
<dbReference type="InterPro" id="IPR036900">
    <property type="entry name" value="A-D-PHexomutase_C_sf"/>
</dbReference>
<dbReference type="GO" id="GO:0005737">
    <property type="term" value="C:cytoplasm"/>
    <property type="evidence" value="ECO:0007669"/>
    <property type="project" value="UniProtKB-SubCell"/>
</dbReference>
<dbReference type="InterPro" id="IPR005843">
    <property type="entry name" value="A-D-PHexomutase_C"/>
</dbReference>
<comment type="similarity">
    <text evidence="3 11">Belongs to the phosphohexose mutase family.</text>
</comment>
<evidence type="ECO:0000256" key="3">
    <source>
        <dbReference type="ARBA" id="ARBA00010231"/>
    </source>
</evidence>
<dbReference type="GO" id="GO:0008973">
    <property type="term" value="F:phosphopentomutase activity"/>
    <property type="evidence" value="ECO:0007669"/>
    <property type="project" value="TreeGrafter"/>
</dbReference>
<dbReference type="FunFam" id="3.40.120.10:FF:000035">
    <property type="entry name" value="Pgm3p"/>
    <property type="match status" value="1"/>
</dbReference>
<dbReference type="InterPro" id="IPR005844">
    <property type="entry name" value="A-D-PHexomutase_a/b/a-I"/>
</dbReference>
<keyword evidence="8 11" id="KW-0460">Magnesium</keyword>
<dbReference type="Pfam" id="PF02878">
    <property type="entry name" value="PGM_PMM_I"/>
    <property type="match status" value="1"/>
</dbReference>
<dbReference type="Gene3D" id="3.40.120.10">
    <property type="entry name" value="Alpha-D-Glucose-1,6-Bisphosphate, subunit A, domain 3"/>
    <property type="match status" value="3"/>
</dbReference>
<dbReference type="PRINTS" id="PR00509">
    <property type="entry name" value="PGMPMM"/>
</dbReference>
<feature type="domain" description="Alpha-D-phosphohexomutase C-terminal" evidence="12">
    <location>
        <begin position="531"/>
        <end position="567"/>
    </location>
</feature>
<evidence type="ECO:0000313" key="16">
    <source>
        <dbReference type="EMBL" id="KAF2835155.1"/>
    </source>
</evidence>
<evidence type="ECO:0000256" key="5">
    <source>
        <dbReference type="ARBA" id="ARBA00022526"/>
    </source>
</evidence>
<evidence type="ECO:0000256" key="4">
    <source>
        <dbReference type="ARBA" id="ARBA00022490"/>
    </source>
</evidence>
<evidence type="ECO:0000259" key="12">
    <source>
        <dbReference type="Pfam" id="PF00408"/>
    </source>
</evidence>
<keyword evidence="17" id="KW-1185">Reference proteome</keyword>
<evidence type="ECO:0000256" key="10">
    <source>
        <dbReference type="ARBA" id="ARBA00023277"/>
    </source>
</evidence>
<keyword evidence="4" id="KW-0963">Cytoplasm</keyword>
<evidence type="ECO:0000313" key="17">
    <source>
        <dbReference type="Proteomes" id="UP000799429"/>
    </source>
</evidence>
<keyword evidence="5" id="KW-0313">Glucose metabolism</keyword>
<dbReference type="Pfam" id="PF02880">
    <property type="entry name" value="PGM_PMM_III"/>
    <property type="match status" value="1"/>
</dbReference>
<feature type="domain" description="Alpha-D-phosphohexomutase alpha/beta/alpha" evidence="14">
    <location>
        <begin position="212"/>
        <end position="317"/>
    </location>
</feature>
<comment type="caution">
    <text evidence="16">The sequence shown here is derived from an EMBL/GenBank/DDBJ whole genome shotgun (WGS) entry which is preliminary data.</text>
</comment>
<evidence type="ECO:0000259" key="14">
    <source>
        <dbReference type="Pfam" id="PF02879"/>
    </source>
</evidence>
<protein>
    <recommendedName>
        <fullName evidence="18">Phosphoglucomutase-2</fullName>
    </recommendedName>
</protein>
<evidence type="ECO:0000256" key="9">
    <source>
        <dbReference type="ARBA" id="ARBA00023235"/>
    </source>
</evidence>
<dbReference type="OrthoDB" id="8300170at2759"/>
<dbReference type="InterPro" id="IPR016055">
    <property type="entry name" value="A-D-PHexomutase_a/b/a-I/II/III"/>
</dbReference>
<evidence type="ECO:0000256" key="11">
    <source>
        <dbReference type="RuleBase" id="RU004326"/>
    </source>
</evidence>
<dbReference type="PANTHER" id="PTHR45745:SF1">
    <property type="entry name" value="PHOSPHOGLUCOMUTASE 2B-RELATED"/>
    <property type="match status" value="1"/>
</dbReference>
<organism evidence="16 17">
    <name type="scientific">Patellaria atrata CBS 101060</name>
    <dbReference type="NCBI Taxonomy" id="1346257"/>
    <lineage>
        <taxon>Eukaryota</taxon>
        <taxon>Fungi</taxon>
        <taxon>Dikarya</taxon>
        <taxon>Ascomycota</taxon>
        <taxon>Pezizomycotina</taxon>
        <taxon>Dothideomycetes</taxon>
        <taxon>Dothideomycetes incertae sedis</taxon>
        <taxon>Patellariales</taxon>
        <taxon>Patellariaceae</taxon>
        <taxon>Patellaria</taxon>
    </lineage>
</organism>
<dbReference type="PANTHER" id="PTHR45745">
    <property type="entry name" value="PHOSPHOMANNOMUTASE 45A"/>
    <property type="match status" value="1"/>
</dbReference>
<feature type="domain" description="Alpha-D-phosphohexomutase alpha/beta/alpha" evidence="13">
    <location>
        <begin position="45"/>
        <end position="183"/>
    </location>
</feature>
<evidence type="ECO:0000256" key="2">
    <source>
        <dbReference type="ARBA" id="ARBA00004496"/>
    </source>
</evidence>
<feature type="domain" description="Alpha-D-phosphohexomutase alpha/beta/alpha" evidence="15">
    <location>
        <begin position="328"/>
        <end position="453"/>
    </location>
</feature>
<accession>A0A9P4VMH0</accession>
<sequence>MERTIEQLAEEWLALDKDPVTREEIHKFLIEGHKTELEKRLRYRIAFGTAGLRARMEAGFSRLNSLTIIQATQGLAEYLLQQEDVDVKHCGIVIGRDARYNSEKFAKLTAAVFIAKGIRVWWYDEPVHTPLVPFGVRELHAAAGIMITASHNPAMDNGYKVYWSNGCQIIPPHDSGIAASIERNLIPVTWDTSEVEDDNLLLESVKGLVEDAYYRAVVHSSQVRGIKTEDADFEFVYTPMHGVGLPFMNKVLELTGLKKNMVVVSEQADPDPDFPTVKFPNPEEKGALDLAIKTADEHSISLIVATDPDADRLAVAEKVSGQWHQISGNQLGALLASHILETYLPEKSRSALVFLASTVSSGMLSSMAKAEGFYYKETLTGFKWLGNVARQLEATGKYTAAFAFEEAIGYMIPGVTHDKDGVSAAAVFLTAVQRWKQHEGVNPWQKLEHLYKKYGHFEDANTYLISPSPDTTNAVFMSIRQLGSPYPTHVGKRRILRWRDLTEGYDSASKDHVPDLPVSKDSQMITCKLEGDVKFTARGSGTEPKIKLYIEGRASSAEEAKDAADEVLADLLKEWFKPEENGLKLA</sequence>
<evidence type="ECO:0000256" key="7">
    <source>
        <dbReference type="ARBA" id="ARBA00022723"/>
    </source>
</evidence>
<dbReference type="InterPro" id="IPR005841">
    <property type="entry name" value="Alpha-D-phosphohexomutase_SF"/>
</dbReference>
<evidence type="ECO:0000256" key="1">
    <source>
        <dbReference type="ARBA" id="ARBA00001946"/>
    </source>
</evidence>
<keyword evidence="7 11" id="KW-0479">Metal-binding</keyword>
<dbReference type="SUPFAM" id="SSF55957">
    <property type="entry name" value="Phosphoglucomutase, C-terminal domain"/>
    <property type="match status" value="1"/>
</dbReference>
<evidence type="ECO:0000259" key="13">
    <source>
        <dbReference type="Pfam" id="PF02878"/>
    </source>
</evidence>
<evidence type="ECO:0008006" key="18">
    <source>
        <dbReference type="Google" id="ProtNLM"/>
    </source>
</evidence>
<evidence type="ECO:0000259" key="15">
    <source>
        <dbReference type="Pfam" id="PF02880"/>
    </source>
</evidence>
<dbReference type="GO" id="GO:0005634">
    <property type="term" value="C:nucleus"/>
    <property type="evidence" value="ECO:0007669"/>
    <property type="project" value="TreeGrafter"/>
</dbReference>
<dbReference type="SUPFAM" id="SSF53738">
    <property type="entry name" value="Phosphoglucomutase, first 3 domains"/>
    <property type="match status" value="3"/>
</dbReference>
<proteinExistence type="inferred from homology"/>
<evidence type="ECO:0000256" key="8">
    <source>
        <dbReference type="ARBA" id="ARBA00022842"/>
    </source>
</evidence>
<dbReference type="Pfam" id="PF00408">
    <property type="entry name" value="PGM_PMM_IV"/>
    <property type="match status" value="1"/>
</dbReference>
<dbReference type="GO" id="GO:0006166">
    <property type="term" value="P:purine ribonucleoside salvage"/>
    <property type="evidence" value="ECO:0007669"/>
    <property type="project" value="TreeGrafter"/>
</dbReference>
<dbReference type="GO" id="GO:0006006">
    <property type="term" value="P:glucose metabolic process"/>
    <property type="evidence" value="ECO:0007669"/>
    <property type="project" value="UniProtKB-KW"/>
</dbReference>
<dbReference type="PROSITE" id="PS00710">
    <property type="entry name" value="PGM_PMM"/>
    <property type="match status" value="1"/>
</dbReference>
<comment type="cofactor">
    <cofactor evidence="1">
        <name>Mg(2+)</name>
        <dbReference type="ChEBI" id="CHEBI:18420"/>
    </cofactor>
</comment>
<reference evidence="16" key="1">
    <citation type="journal article" date="2020" name="Stud. Mycol.">
        <title>101 Dothideomycetes genomes: a test case for predicting lifestyles and emergence of pathogens.</title>
        <authorList>
            <person name="Haridas S."/>
            <person name="Albert R."/>
            <person name="Binder M."/>
            <person name="Bloem J."/>
            <person name="Labutti K."/>
            <person name="Salamov A."/>
            <person name="Andreopoulos B."/>
            <person name="Baker S."/>
            <person name="Barry K."/>
            <person name="Bills G."/>
            <person name="Bluhm B."/>
            <person name="Cannon C."/>
            <person name="Castanera R."/>
            <person name="Culley D."/>
            <person name="Daum C."/>
            <person name="Ezra D."/>
            <person name="Gonzalez J."/>
            <person name="Henrissat B."/>
            <person name="Kuo A."/>
            <person name="Liang C."/>
            <person name="Lipzen A."/>
            <person name="Lutzoni F."/>
            <person name="Magnuson J."/>
            <person name="Mondo S."/>
            <person name="Nolan M."/>
            <person name="Ohm R."/>
            <person name="Pangilinan J."/>
            <person name="Park H.-J."/>
            <person name="Ramirez L."/>
            <person name="Alfaro M."/>
            <person name="Sun H."/>
            <person name="Tritt A."/>
            <person name="Yoshinaga Y."/>
            <person name="Zwiers L.-H."/>
            <person name="Turgeon B."/>
            <person name="Goodwin S."/>
            <person name="Spatafora J."/>
            <person name="Crous P."/>
            <person name="Grigoriev I."/>
        </authorList>
    </citation>
    <scope>NUCLEOTIDE SEQUENCE</scope>
    <source>
        <strain evidence="16">CBS 101060</strain>
    </source>
</reference>
<gene>
    <name evidence="16" type="ORF">M501DRAFT_466324</name>
</gene>
<name>A0A9P4VMH0_9PEZI</name>
<dbReference type="GO" id="GO:0000287">
    <property type="term" value="F:magnesium ion binding"/>
    <property type="evidence" value="ECO:0007669"/>
    <property type="project" value="InterPro"/>
</dbReference>
<dbReference type="EMBL" id="MU006111">
    <property type="protein sequence ID" value="KAF2835155.1"/>
    <property type="molecule type" value="Genomic_DNA"/>
</dbReference>
<keyword evidence="10" id="KW-0119">Carbohydrate metabolism</keyword>
<dbReference type="InterPro" id="IPR016066">
    <property type="entry name" value="A-D-PHexomutase_CS"/>
</dbReference>
<evidence type="ECO:0000256" key="6">
    <source>
        <dbReference type="ARBA" id="ARBA00022553"/>
    </source>
</evidence>
<dbReference type="AlphaFoldDB" id="A0A9P4VMH0"/>
<dbReference type="Pfam" id="PF02879">
    <property type="entry name" value="PGM_PMM_II"/>
    <property type="match status" value="1"/>
</dbReference>